<reference evidence="1 2" key="1">
    <citation type="submission" date="2019-03" db="EMBL/GenBank/DDBJ databases">
        <title>Genomic Encyclopedia of Type Strains, Phase IV (KMG-IV): sequencing the most valuable type-strain genomes for metagenomic binning, comparative biology and taxonomic classification.</title>
        <authorList>
            <person name="Goeker M."/>
        </authorList>
    </citation>
    <scope>NUCLEOTIDE SEQUENCE [LARGE SCALE GENOMIC DNA]</scope>
    <source>
        <strain evidence="1 2">DSM 11901</strain>
    </source>
</reference>
<dbReference type="InterPro" id="IPR003673">
    <property type="entry name" value="CoA-Trfase_fam_III"/>
</dbReference>
<dbReference type="InterPro" id="IPR044855">
    <property type="entry name" value="CoA-Trfase_III_dom3_sf"/>
</dbReference>
<dbReference type="InterPro" id="IPR023606">
    <property type="entry name" value="CoA-Trfase_III_dom_1_sf"/>
</dbReference>
<sequence length="353" mass="37458">MSAANDQASGPSGPLASLLAGLRVIDLTRNLPGPFSTRMLADLGAEVVKVEPPEGDPARPLGTLFEALNHGKECRKIDFRNEADLATLRDWLATADVMVDSFRPGVLQGMGLDAATLHALNPKLVMVSITGYGQTGAWAHKAGHDLNFMALSGVLDQVRAPTGELALSNVQWGDLAAGSAMATIAILAAVIEAQRTAQGRHIDVSMTHGLHAHLVMPKATASLLAPILGHRPQAGEDMLNGGLPCYNLYATADGRHLAVGALEFKFWKAACEVFGRPDWVNRHWQRGALPGTPDCTALKAEVAALVVSQPLAYWAHQFEPSDACVTPVLTLDEAQAHPLFAGRAQVQAWTSVA</sequence>
<name>A0A4R6R655_9BURK</name>
<dbReference type="InterPro" id="IPR050509">
    <property type="entry name" value="CoA-transferase_III"/>
</dbReference>
<keyword evidence="2" id="KW-1185">Reference proteome</keyword>
<dbReference type="PANTHER" id="PTHR48228">
    <property type="entry name" value="SUCCINYL-COA--D-CITRAMALATE COA-TRANSFERASE"/>
    <property type="match status" value="1"/>
</dbReference>
<gene>
    <name evidence="1" type="ORF">EV672_10839</name>
</gene>
<protein>
    <submittedName>
        <fullName evidence="1">Crotonobetainyl-CoA:carnitine CoA-transferase CaiB-like acyl-CoA transferase</fullName>
    </submittedName>
</protein>
<dbReference type="AlphaFoldDB" id="A0A4R6R655"/>
<dbReference type="GO" id="GO:0016740">
    <property type="term" value="F:transferase activity"/>
    <property type="evidence" value="ECO:0007669"/>
    <property type="project" value="UniProtKB-KW"/>
</dbReference>
<organism evidence="1 2">
    <name type="scientific">Aquabacterium commune</name>
    <dbReference type="NCBI Taxonomy" id="70586"/>
    <lineage>
        <taxon>Bacteria</taxon>
        <taxon>Pseudomonadati</taxon>
        <taxon>Pseudomonadota</taxon>
        <taxon>Betaproteobacteria</taxon>
        <taxon>Burkholderiales</taxon>
        <taxon>Aquabacterium</taxon>
    </lineage>
</organism>
<dbReference type="RefSeq" id="WP_243738695.1">
    <property type="nucleotide sequence ID" value="NZ_SNXW01000008.1"/>
</dbReference>
<dbReference type="Pfam" id="PF02515">
    <property type="entry name" value="CoA_transf_3"/>
    <property type="match status" value="1"/>
</dbReference>
<dbReference type="PANTHER" id="PTHR48228:SF5">
    <property type="entry name" value="ALPHA-METHYLACYL-COA RACEMASE"/>
    <property type="match status" value="1"/>
</dbReference>
<keyword evidence="1" id="KW-0808">Transferase</keyword>
<evidence type="ECO:0000313" key="1">
    <source>
        <dbReference type="EMBL" id="TDP81254.1"/>
    </source>
</evidence>
<comment type="caution">
    <text evidence="1">The sequence shown here is derived from an EMBL/GenBank/DDBJ whole genome shotgun (WGS) entry which is preliminary data.</text>
</comment>
<proteinExistence type="predicted"/>
<dbReference type="Gene3D" id="3.30.1540.10">
    <property type="entry name" value="formyl-coa transferase, domain 3"/>
    <property type="match status" value="1"/>
</dbReference>
<dbReference type="Gene3D" id="3.40.50.10540">
    <property type="entry name" value="Crotonobetainyl-coa:carnitine coa-transferase, domain 1"/>
    <property type="match status" value="1"/>
</dbReference>
<dbReference type="Proteomes" id="UP000294593">
    <property type="component" value="Unassembled WGS sequence"/>
</dbReference>
<dbReference type="SUPFAM" id="SSF89796">
    <property type="entry name" value="CoA-transferase family III (CaiB/BaiF)"/>
    <property type="match status" value="1"/>
</dbReference>
<accession>A0A4R6R655</accession>
<evidence type="ECO:0000313" key="2">
    <source>
        <dbReference type="Proteomes" id="UP000294593"/>
    </source>
</evidence>
<dbReference type="EMBL" id="SNXW01000008">
    <property type="protein sequence ID" value="TDP81254.1"/>
    <property type="molecule type" value="Genomic_DNA"/>
</dbReference>